<feature type="region of interest" description="Disordered" evidence="2">
    <location>
        <begin position="552"/>
        <end position="630"/>
    </location>
</feature>
<dbReference type="EMBL" id="BKCJ010010234">
    <property type="protein sequence ID" value="GEU90662.1"/>
    <property type="molecule type" value="Genomic_DNA"/>
</dbReference>
<feature type="region of interest" description="Disordered" evidence="2">
    <location>
        <begin position="309"/>
        <end position="370"/>
    </location>
</feature>
<evidence type="ECO:0000256" key="1">
    <source>
        <dbReference type="SAM" id="Coils"/>
    </source>
</evidence>
<feature type="compositionally biased region" description="Low complexity" evidence="2">
    <location>
        <begin position="584"/>
        <end position="598"/>
    </location>
</feature>
<feature type="region of interest" description="Disordered" evidence="2">
    <location>
        <begin position="123"/>
        <end position="184"/>
    </location>
</feature>
<evidence type="ECO:0000313" key="3">
    <source>
        <dbReference type="EMBL" id="GEU90662.1"/>
    </source>
</evidence>
<gene>
    <name evidence="3" type="ORF">Tci_062640</name>
</gene>
<name>A0A6L2P070_TANCI</name>
<feature type="compositionally biased region" description="Pro residues" evidence="2">
    <location>
        <begin position="565"/>
        <end position="583"/>
    </location>
</feature>
<keyword evidence="1" id="KW-0175">Coiled coil</keyword>
<organism evidence="3">
    <name type="scientific">Tanacetum cinerariifolium</name>
    <name type="common">Dalmatian daisy</name>
    <name type="synonym">Chrysanthemum cinerariifolium</name>
    <dbReference type="NCBI Taxonomy" id="118510"/>
    <lineage>
        <taxon>Eukaryota</taxon>
        <taxon>Viridiplantae</taxon>
        <taxon>Streptophyta</taxon>
        <taxon>Embryophyta</taxon>
        <taxon>Tracheophyta</taxon>
        <taxon>Spermatophyta</taxon>
        <taxon>Magnoliopsida</taxon>
        <taxon>eudicotyledons</taxon>
        <taxon>Gunneridae</taxon>
        <taxon>Pentapetalae</taxon>
        <taxon>asterids</taxon>
        <taxon>campanulids</taxon>
        <taxon>Asterales</taxon>
        <taxon>Asteraceae</taxon>
        <taxon>Asteroideae</taxon>
        <taxon>Anthemideae</taxon>
        <taxon>Anthemidinae</taxon>
        <taxon>Tanacetum</taxon>
    </lineage>
</organism>
<evidence type="ECO:0000256" key="2">
    <source>
        <dbReference type="SAM" id="MobiDB-lite"/>
    </source>
</evidence>
<accession>A0A6L2P070</accession>
<dbReference type="AlphaFoldDB" id="A0A6L2P070"/>
<sequence>MCLTGKTSRFERPRAPVLQILWGAVTQAHIDYAKRNWEEFTQSIHTFIDDKRNLAQHIHKKKKATLIMIPKPVLGYLKFSAKGTKREVFGMPIPSSLSTADIQEASYYQEYLAKVAKHQRYLAGETGSDPDSPVLKPTKTARKPKPTVPKAHPRPSVLKPVTSTQPEPKYAPANTQGKKRKPTTKMFDKLSKAIKSRPGLVTKKRKPINTLRYEDELVAEDVPYKEPQVNDEEADEQRALEESLKSMYDVAWGPLPPVFIRKPESEKYQPLLEVPGKGKEKVIEEQVSHDLLNLQTPKKEPYGSIHISEESVEDVPRADAGGQGKGQAGSDPSAQDEGQAKSNPDEQIEGQDGPDPGNAKASQPMSSHVVHAGSDHEHIDLDVSDVMLEEPASSSRTLSSLHHLTKDLSFGDLFFSDKPSEADNDKSTAETEAESMVSVTIQQDTSSIPLMTTPIINITSRPESPKVHHLLKATAIKTTTITTTILPPPSQQQQSITDAMMMKHIGELEHIMTNLIQENKRLEQRLDSHGARLYTLEQLDIPPLELAKDLAEVRKKKKKSRESPKTPPGSPLHQPPLPPPPAGPSGALGSPGASGSSHVPPPPPSPPSTNQEGRSKGSAAPSSSKTAASAECQAWMTTDIKLRPSILFTPADLQMDDDMAPNEQAQSFDDEDIRDAYIPKTGDNAMFMDWFCKRRGIIELKPQDLEGLAFEIIKVFHPDGSKPTMSISKMKAAYYPDVGLEQMVPDQMWIKEECKYDIATMYGISYRWFQRQHFYIDRHISKGDRRAVRTYTWILSVVRIEVFLMYGYDYMKKIVLRQADLNEHVIAERDFKYLYPSDFEDLYLLNLQGHLNHLPPKDKKILTTAVNLWTRHLVIRQ</sequence>
<feature type="coiled-coil region" evidence="1">
    <location>
        <begin position="505"/>
        <end position="532"/>
    </location>
</feature>
<feature type="compositionally biased region" description="Low complexity" evidence="2">
    <location>
        <begin position="618"/>
        <end position="630"/>
    </location>
</feature>
<protein>
    <submittedName>
        <fullName evidence="3">Histone deacetylase 14</fullName>
    </submittedName>
</protein>
<reference evidence="3" key="1">
    <citation type="journal article" date="2019" name="Sci. Rep.">
        <title>Draft genome of Tanacetum cinerariifolium, the natural source of mosquito coil.</title>
        <authorList>
            <person name="Yamashiro T."/>
            <person name="Shiraishi A."/>
            <person name="Satake H."/>
            <person name="Nakayama K."/>
        </authorList>
    </citation>
    <scope>NUCLEOTIDE SEQUENCE</scope>
</reference>
<proteinExistence type="predicted"/>
<comment type="caution">
    <text evidence="3">The sequence shown here is derived from an EMBL/GenBank/DDBJ whole genome shotgun (WGS) entry which is preliminary data.</text>
</comment>